<dbReference type="EMBL" id="CDHN01000001">
    <property type="protein sequence ID" value="CEJ81863.1"/>
    <property type="molecule type" value="Genomic_DNA"/>
</dbReference>
<evidence type="ECO:0000313" key="1">
    <source>
        <dbReference type="EMBL" id="CEJ81863.1"/>
    </source>
</evidence>
<proteinExistence type="predicted"/>
<protein>
    <recommendedName>
        <fullName evidence="3">LysR family regulatory protein</fullName>
    </recommendedName>
</protein>
<dbReference type="AlphaFoldDB" id="A0A0A1SNA8"/>
<evidence type="ECO:0008006" key="3">
    <source>
        <dbReference type="Google" id="ProtNLM"/>
    </source>
</evidence>
<dbReference type="HOGENOM" id="CLU_029797_2_1_1"/>
<dbReference type="Proteomes" id="UP000039046">
    <property type="component" value="Unassembled WGS sequence"/>
</dbReference>
<gene>
    <name evidence="1" type="ORF">VHEMI01970</name>
</gene>
<dbReference type="InterPro" id="IPR023213">
    <property type="entry name" value="CAT-like_dom_sf"/>
</dbReference>
<keyword evidence="2" id="KW-1185">Reference proteome</keyword>
<dbReference type="STRING" id="1531966.A0A0A1SNA8"/>
<accession>A0A0A1SNA8</accession>
<name>A0A0A1SNA8_9HYPO</name>
<sequence length="489" mass="53941">MDEKSTHSEPLPLCDATYPVYAVDSYGPNRLLLSSSMLFNDVLDVQIVKSSLERLIQIGDWRKLGGRLQEKHKGTLEIRVPDQFTDAEPAFAFTHHTHDICFSSHPQGKLYPRATDGPSTQRIDYAALSPLLSPPGLPKDFAAMIKQKWPQLTLFISSFQDATFISLIWPHTLMDASGFYSLLKNWSYVMAGEMDKVEPVLGASVDVLAQIDTEANEKATHVLDPLCMSALQKTIFALRFLWRKMMVRQELRMVYIPDAVMRRLKDRTAQEAKDAAEKGDQDAFISEGDVLVGWLMRANAAAHSHPITLFSLVNARSRLPGTSKAEGVYIQNIIGMVFIMYSAEALKRSGGSIALKHRRSLEPQLDGDQLAMYMQKVRKTAVGGGIPPVLYGDSSAVLAASNNIAKSSPFTGADFGPAVIRAGDKSKDKKNPPGTMTVYYNCIVGPGSALPGIFLTWGRDHGRGLWLTASLSSDQWSWLEKDMASLSEG</sequence>
<evidence type="ECO:0000313" key="2">
    <source>
        <dbReference type="Proteomes" id="UP000039046"/>
    </source>
</evidence>
<organism evidence="1 2">
    <name type="scientific">[Torrubiella] hemipterigena</name>
    <dbReference type="NCBI Taxonomy" id="1531966"/>
    <lineage>
        <taxon>Eukaryota</taxon>
        <taxon>Fungi</taxon>
        <taxon>Dikarya</taxon>
        <taxon>Ascomycota</taxon>
        <taxon>Pezizomycotina</taxon>
        <taxon>Sordariomycetes</taxon>
        <taxon>Hypocreomycetidae</taxon>
        <taxon>Hypocreales</taxon>
        <taxon>Clavicipitaceae</taxon>
        <taxon>Clavicipitaceae incertae sedis</taxon>
        <taxon>'Torrubiella' clade</taxon>
    </lineage>
</organism>
<dbReference type="Gene3D" id="3.30.559.10">
    <property type="entry name" value="Chloramphenicol acetyltransferase-like domain"/>
    <property type="match status" value="2"/>
</dbReference>
<reference evidence="1 2" key="1">
    <citation type="journal article" date="2015" name="Genome Announc.">
        <title>Draft Genome Sequence and Gene Annotation of the Entomopathogenic Fungus Verticillium hemipterigenum.</title>
        <authorList>
            <person name="Horn F."/>
            <person name="Habel A."/>
            <person name="Scharf D.H."/>
            <person name="Dworschak J."/>
            <person name="Brakhage A.A."/>
            <person name="Guthke R."/>
            <person name="Hertweck C."/>
            <person name="Linde J."/>
        </authorList>
    </citation>
    <scope>NUCLEOTIDE SEQUENCE [LARGE SCALE GENOMIC DNA]</scope>
</reference>